<name>A0ABR7DII8_9BACT</name>
<evidence type="ECO:0000256" key="2">
    <source>
        <dbReference type="ARBA" id="ARBA00023125"/>
    </source>
</evidence>
<dbReference type="PROSITE" id="PS51898">
    <property type="entry name" value="TYR_RECOMBINASE"/>
    <property type="match status" value="1"/>
</dbReference>
<dbReference type="SUPFAM" id="SSF56349">
    <property type="entry name" value="DNA breaking-rejoining enzymes"/>
    <property type="match status" value="1"/>
</dbReference>
<dbReference type="InterPro" id="IPR013762">
    <property type="entry name" value="Integrase-like_cat_sf"/>
</dbReference>
<dbReference type="InterPro" id="IPR010998">
    <property type="entry name" value="Integrase_recombinase_N"/>
</dbReference>
<dbReference type="RefSeq" id="WP_186927968.1">
    <property type="nucleotide sequence ID" value="NZ_JACOOJ010000001.1"/>
</dbReference>
<evidence type="ECO:0000313" key="5">
    <source>
        <dbReference type="EMBL" id="MBC5631219.1"/>
    </source>
</evidence>
<dbReference type="InterPro" id="IPR025269">
    <property type="entry name" value="SAM-like_dom"/>
</dbReference>
<evidence type="ECO:0000313" key="6">
    <source>
        <dbReference type="Proteomes" id="UP000651475"/>
    </source>
</evidence>
<evidence type="ECO:0000256" key="1">
    <source>
        <dbReference type="ARBA" id="ARBA00008857"/>
    </source>
</evidence>
<dbReference type="PANTHER" id="PTHR30349:SF64">
    <property type="entry name" value="PROPHAGE INTEGRASE INTD-RELATED"/>
    <property type="match status" value="1"/>
</dbReference>
<dbReference type="Proteomes" id="UP000651475">
    <property type="component" value="Unassembled WGS sequence"/>
</dbReference>
<organism evidence="5 6">
    <name type="scientific">Parabacteroides hominis</name>
    <dbReference type="NCBI Taxonomy" id="2763057"/>
    <lineage>
        <taxon>Bacteria</taxon>
        <taxon>Pseudomonadati</taxon>
        <taxon>Bacteroidota</taxon>
        <taxon>Bacteroidia</taxon>
        <taxon>Bacteroidales</taxon>
        <taxon>Tannerellaceae</taxon>
        <taxon>Parabacteroides</taxon>
    </lineage>
</organism>
<comment type="similarity">
    <text evidence="1">Belongs to the 'phage' integrase family.</text>
</comment>
<dbReference type="InterPro" id="IPR002104">
    <property type="entry name" value="Integrase_catalytic"/>
</dbReference>
<feature type="domain" description="Tyr recombinase" evidence="4">
    <location>
        <begin position="120"/>
        <end position="304"/>
    </location>
</feature>
<protein>
    <submittedName>
        <fullName evidence="5">Site-specific integrase</fullName>
    </submittedName>
</protein>
<dbReference type="InterPro" id="IPR050090">
    <property type="entry name" value="Tyrosine_recombinase_XerCD"/>
</dbReference>
<gene>
    <name evidence="5" type="ORF">H8S65_00295</name>
</gene>
<dbReference type="Gene3D" id="1.10.150.130">
    <property type="match status" value="1"/>
</dbReference>
<dbReference type="Pfam" id="PF00589">
    <property type="entry name" value="Phage_integrase"/>
    <property type="match status" value="1"/>
</dbReference>
<dbReference type="Gene3D" id="1.10.443.10">
    <property type="entry name" value="Intergrase catalytic core"/>
    <property type="match status" value="1"/>
</dbReference>
<evidence type="ECO:0000259" key="4">
    <source>
        <dbReference type="PROSITE" id="PS51898"/>
    </source>
</evidence>
<reference evidence="5 6" key="1">
    <citation type="submission" date="2020-08" db="EMBL/GenBank/DDBJ databases">
        <title>Genome public.</title>
        <authorList>
            <person name="Liu C."/>
            <person name="Sun Q."/>
        </authorList>
    </citation>
    <scope>NUCLEOTIDE SEQUENCE [LARGE SCALE GENOMIC DNA]</scope>
    <source>
        <strain evidence="5 6">NSJ-79</strain>
    </source>
</reference>
<proteinExistence type="inferred from homology"/>
<dbReference type="Pfam" id="PF13102">
    <property type="entry name" value="Phage_int_SAM_5"/>
    <property type="match status" value="1"/>
</dbReference>
<dbReference type="InterPro" id="IPR011010">
    <property type="entry name" value="DNA_brk_join_enz"/>
</dbReference>
<dbReference type="EMBL" id="JACOOJ010000001">
    <property type="protein sequence ID" value="MBC5631219.1"/>
    <property type="molecule type" value="Genomic_DNA"/>
</dbReference>
<keyword evidence="2" id="KW-0238">DNA-binding</keyword>
<keyword evidence="6" id="KW-1185">Reference proteome</keyword>
<comment type="caution">
    <text evidence="5">The sequence shown here is derived from an EMBL/GenBank/DDBJ whole genome shotgun (WGS) entry which is preliminary data.</text>
</comment>
<accession>A0ABR7DII8</accession>
<keyword evidence="3" id="KW-0233">DNA recombination</keyword>
<dbReference type="PANTHER" id="PTHR30349">
    <property type="entry name" value="PHAGE INTEGRASE-RELATED"/>
    <property type="match status" value="1"/>
</dbReference>
<sequence length="318" mass="36127">MKKKNVKRLTSVVPVFPYMDKLICRKRLDGKESTADLYRASCNWLRKFRGGCQLLFSHITPSLVDHFCSFLNSQEHLATNSINSYISNFRAMYNTAIRESIISRPAIHPFEHLTLHPEKTAKRAVRLETVKEIAGMDLKHDPSLAAARDFCLFSFLGCGIPFVDLSHLTHNNIVGEELVYNRIKTGTFIRVRITPGMRHILNKYASPESPYLFPALTLIDGKSSHEAYKRDLRQYNRNLRILGERLAAPVSLTSYVFRHTWATEALRKHIPVAVISQALGHTSEKTTRNYLAALDQSELDAANRMITQEIEGVMGARA</sequence>
<evidence type="ECO:0000256" key="3">
    <source>
        <dbReference type="ARBA" id="ARBA00023172"/>
    </source>
</evidence>